<comment type="cofactor">
    <cofactor evidence="1 12 13">
        <name>Zn(2+)</name>
        <dbReference type="ChEBI" id="CHEBI:29105"/>
    </cofactor>
</comment>
<comment type="function">
    <text evidence="2 13">This enzyme scavenges exogenous and endogenous cytidine and 2'-deoxycytidine for UMP synthesis.</text>
</comment>
<dbReference type="FunFam" id="3.40.140.10:FF:000008">
    <property type="entry name" value="Cytidine deaminase"/>
    <property type="match status" value="1"/>
</dbReference>
<protein>
    <recommendedName>
        <fullName evidence="4 13">Cytidine deaminase</fullName>
        <ecNumber evidence="4 13">3.5.4.5</ecNumber>
    </recommendedName>
    <alternativeName>
        <fullName evidence="8 13">Cytidine aminohydrolase</fullName>
    </alternativeName>
</protein>
<dbReference type="EMBL" id="CAXITT010000804">
    <property type="protein sequence ID" value="CAL1546381.1"/>
    <property type="molecule type" value="Genomic_DNA"/>
</dbReference>
<evidence type="ECO:0000256" key="6">
    <source>
        <dbReference type="ARBA" id="ARBA00022801"/>
    </source>
</evidence>
<dbReference type="NCBIfam" id="NF004064">
    <property type="entry name" value="PRK05578.1"/>
    <property type="match status" value="1"/>
</dbReference>
<dbReference type="PANTHER" id="PTHR11644">
    <property type="entry name" value="CYTIDINE DEAMINASE"/>
    <property type="match status" value="1"/>
</dbReference>
<evidence type="ECO:0000256" key="13">
    <source>
        <dbReference type="RuleBase" id="RU364006"/>
    </source>
</evidence>
<dbReference type="InterPro" id="IPR006262">
    <property type="entry name" value="Cyt_deam_tetra"/>
</dbReference>
<dbReference type="GO" id="GO:0072527">
    <property type="term" value="P:pyrimidine-containing compound metabolic process"/>
    <property type="evidence" value="ECO:0007669"/>
    <property type="project" value="UniProtKB-ARBA"/>
</dbReference>
<accession>A0AAV2IJE1</accession>
<feature type="binding site" evidence="12">
    <location>
        <position position="90"/>
    </location>
    <ligand>
        <name>Zn(2+)</name>
        <dbReference type="ChEBI" id="CHEBI:29105"/>
        <note>catalytic</note>
    </ligand>
</feature>
<feature type="binding site" evidence="12">
    <location>
        <position position="93"/>
    </location>
    <ligand>
        <name>Zn(2+)</name>
        <dbReference type="ChEBI" id="CHEBI:29105"/>
        <note>catalytic</note>
    </ligand>
</feature>
<proteinExistence type="inferred from homology"/>
<feature type="binding site" evidence="11">
    <location>
        <begin position="45"/>
        <end position="51"/>
    </location>
    <ligand>
        <name>substrate</name>
    </ligand>
</feature>
<evidence type="ECO:0000256" key="8">
    <source>
        <dbReference type="ARBA" id="ARBA00032005"/>
    </source>
</evidence>
<dbReference type="Proteomes" id="UP001497497">
    <property type="component" value="Unassembled WGS sequence"/>
</dbReference>
<evidence type="ECO:0000313" key="15">
    <source>
        <dbReference type="EMBL" id="CAL1546381.1"/>
    </source>
</evidence>
<evidence type="ECO:0000256" key="9">
    <source>
        <dbReference type="ARBA" id="ARBA00049558"/>
    </source>
</evidence>
<keyword evidence="16" id="KW-1185">Reference proteome</keyword>
<comment type="similarity">
    <text evidence="3 13">Belongs to the cytidine and deoxycytidylate deaminase family.</text>
</comment>
<dbReference type="InterPro" id="IPR002125">
    <property type="entry name" value="CMP_dCMP_dom"/>
</dbReference>
<comment type="catalytic activity">
    <reaction evidence="9 13">
        <text>cytidine + H2O + H(+) = uridine + NH4(+)</text>
        <dbReference type="Rhea" id="RHEA:16069"/>
        <dbReference type="ChEBI" id="CHEBI:15377"/>
        <dbReference type="ChEBI" id="CHEBI:15378"/>
        <dbReference type="ChEBI" id="CHEBI:16704"/>
        <dbReference type="ChEBI" id="CHEBI:17562"/>
        <dbReference type="ChEBI" id="CHEBI:28938"/>
        <dbReference type="EC" id="3.5.4.5"/>
    </reaction>
</comment>
<dbReference type="Pfam" id="PF00383">
    <property type="entry name" value="dCMP_cyt_deam_1"/>
    <property type="match status" value="1"/>
</dbReference>
<evidence type="ECO:0000256" key="3">
    <source>
        <dbReference type="ARBA" id="ARBA00006576"/>
    </source>
</evidence>
<keyword evidence="6 13" id="KW-0378">Hydrolase</keyword>
<evidence type="ECO:0000313" key="16">
    <source>
        <dbReference type="Proteomes" id="UP001497497"/>
    </source>
</evidence>
<dbReference type="GO" id="GO:0042802">
    <property type="term" value="F:identical protein binding"/>
    <property type="evidence" value="ECO:0007669"/>
    <property type="project" value="UniProtKB-ARBA"/>
</dbReference>
<dbReference type="GO" id="GO:0008270">
    <property type="term" value="F:zinc ion binding"/>
    <property type="evidence" value="ECO:0007669"/>
    <property type="project" value="UniProtKB-UniRule"/>
</dbReference>
<evidence type="ECO:0000256" key="4">
    <source>
        <dbReference type="ARBA" id="ARBA00012783"/>
    </source>
</evidence>
<dbReference type="PROSITE" id="PS51747">
    <property type="entry name" value="CYT_DCMP_DEAMINASES_2"/>
    <property type="match status" value="1"/>
</dbReference>
<feature type="active site" description="Proton donor" evidence="10">
    <location>
        <position position="58"/>
    </location>
</feature>
<dbReference type="Gene3D" id="3.40.140.10">
    <property type="entry name" value="Cytidine Deaminase, domain 2"/>
    <property type="match status" value="1"/>
</dbReference>
<dbReference type="PROSITE" id="PS00903">
    <property type="entry name" value="CYT_DCMP_DEAMINASES_1"/>
    <property type="match status" value="1"/>
</dbReference>
<name>A0AAV2IJE1_LYMST</name>
<dbReference type="InterPro" id="IPR016193">
    <property type="entry name" value="Cytidine_deaminase-like"/>
</dbReference>
<reference evidence="15 16" key="1">
    <citation type="submission" date="2024-04" db="EMBL/GenBank/DDBJ databases">
        <authorList>
            <consortium name="Genoscope - CEA"/>
            <person name="William W."/>
        </authorList>
    </citation>
    <scope>NUCLEOTIDE SEQUENCE [LARGE SCALE GENOMIC DNA]</scope>
</reference>
<evidence type="ECO:0000256" key="10">
    <source>
        <dbReference type="PIRSR" id="PIRSR606262-1"/>
    </source>
</evidence>
<dbReference type="InterPro" id="IPR016192">
    <property type="entry name" value="APOBEC/CMP_deaminase_Zn-bd"/>
</dbReference>
<dbReference type="GO" id="GO:0055086">
    <property type="term" value="P:nucleobase-containing small molecule metabolic process"/>
    <property type="evidence" value="ECO:0007669"/>
    <property type="project" value="UniProtKB-ARBA"/>
</dbReference>
<evidence type="ECO:0000256" key="7">
    <source>
        <dbReference type="ARBA" id="ARBA00022833"/>
    </source>
</evidence>
<evidence type="ECO:0000256" key="12">
    <source>
        <dbReference type="PIRSR" id="PIRSR606262-3"/>
    </source>
</evidence>
<dbReference type="EC" id="3.5.4.5" evidence="4 13"/>
<evidence type="ECO:0000256" key="11">
    <source>
        <dbReference type="PIRSR" id="PIRSR606262-2"/>
    </source>
</evidence>
<evidence type="ECO:0000259" key="14">
    <source>
        <dbReference type="PROSITE" id="PS51747"/>
    </source>
</evidence>
<dbReference type="InterPro" id="IPR050202">
    <property type="entry name" value="Cyt/Deoxycyt_deaminase"/>
</dbReference>
<dbReference type="SUPFAM" id="SSF53927">
    <property type="entry name" value="Cytidine deaminase-like"/>
    <property type="match status" value="1"/>
</dbReference>
<keyword evidence="5 12" id="KW-0479">Metal-binding</keyword>
<sequence>MSDVDVESLIKKSHEAKLLAYCPYSKFQVGAALLTTDGKVFTGCNIENASYSLTVCAERTAIFKAVSEGHREFKAMAVATNMPDTYSSPCGACRQCLLEFGGDYDIYLSKPDLTYVKMTPLELLPLGFTPTSLNNAPKSDN</sequence>
<dbReference type="NCBIfam" id="TIGR01354">
    <property type="entry name" value="cyt_deam_tetra"/>
    <property type="match status" value="1"/>
</dbReference>
<dbReference type="PANTHER" id="PTHR11644:SF2">
    <property type="entry name" value="CYTIDINE DEAMINASE"/>
    <property type="match status" value="1"/>
</dbReference>
<feature type="domain" description="CMP/dCMP-type deaminase" evidence="14">
    <location>
        <begin position="4"/>
        <end position="131"/>
    </location>
</feature>
<dbReference type="GO" id="GO:0004126">
    <property type="term" value="F:cytidine deaminase activity"/>
    <property type="evidence" value="ECO:0007669"/>
    <property type="project" value="UniProtKB-UniRule"/>
</dbReference>
<organism evidence="15 16">
    <name type="scientific">Lymnaea stagnalis</name>
    <name type="common">Great pond snail</name>
    <name type="synonym">Helix stagnalis</name>
    <dbReference type="NCBI Taxonomy" id="6523"/>
    <lineage>
        <taxon>Eukaryota</taxon>
        <taxon>Metazoa</taxon>
        <taxon>Spiralia</taxon>
        <taxon>Lophotrochozoa</taxon>
        <taxon>Mollusca</taxon>
        <taxon>Gastropoda</taxon>
        <taxon>Heterobranchia</taxon>
        <taxon>Euthyneura</taxon>
        <taxon>Panpulmonata</taxon>
        <taxon>Hygrophila</taxon>
        <taxon>Lymnaeoidea</taxon>
        <taxon>Lymnaeidae</taxon>
        <taxon>Lymnaea</taxon>
    </lineage>
</organism>
<dbReference type="AlphaFoldDB" id="A0AAV2IJE1"/>
<dbReference type="CDD" id="cd01283">
    <property type="entry name" value="cytidine_deaminase"/>
    <property type="match status" value="1"/>
</dbReference>
<comment type="caution">
    <text evidence="15">The sequence shown here is derived from an EMBL/GenBank/DDBJ whole genome shotgun (WGS) entry which is preliminary data.</text>
</comment>
<keyword evidence="7 12" id="KW-0862">Zinc</keyword>
<gene>
    <name evidence="15" type="ORF">GSLYS_00019758001</name>
</gene>
<evidence type="ECO:0000256" key="1">
    <source>
        <dbReference type="ARBA" id="ARBA00001947"/>
    </source>
</evidence>
<evidence type="ECO:0000256" key="5">
    <source>
        <dbReference type="ARBA" id="ARBA00022723"/>
    </source>
</evidence>
<comment type="catalytic activity">
    <reaction evidence="13">
        <text>2'-deoxycytidine + H2O + H(+) = 2'-deoxyuridine + NH4(+)</text>
        <dbReference type="Rhea" id="RHEA:13433"/>
        <dbReference type="ChEBI" id="CHEBI:15377"/>
        <dbReference type="ChEBI" id="CHEBI:15378"/>
        <dbReference type="ChEBI" id="CHEBI:15698"/>
        <dbReference type="ChEBI" id="CHEBI:16450"/>
        <dbReference type="ChEBI" id="CHEBI:28938"/>
        <dbReference type="EC" id="3.5.4.5"/>
    </reaction>
</comment>
<evidence type="ECO:0000256" key="2">
    <source>
        <dbReference type="ARBA" id="ARBA00003949"/>
    </source>
</evidence>
<dbReference type="GO" id="GO:0005829">
    <property type="term" value="C:cytosol"/>
    <property type="evidence" value="ECO:0007669"/>
    <property type="project" value="TreeGrafter"/>
</dbReference>
<feature type="binding site" evidence="12">
    <location>
        <position position="56"/>
    </location>
    <ligand>
        <name>Zn(2+)</name>
        <dbReference type="ChEBI" id="CHEBI:29105"/>
        <note>catalytic</note>
    </ligand>
</feature>